<protein>
    <submittedName>
        <fullName evidence="1">Metallophosphatase family protein</fullName>
    </submittedName>
</protein>
<evidence type="ECO:0000313" key="1">
    <source>
        <dbReference type="EMBL" id="QZE15754.1"/>
    </source>
</evidence>
<evidence type="ECO:0000313" key="2">
    <source>
        <dbReference type="Proteomes" id="UP000826212"/>
    </source>
</evidence>
<sequence length="169" mass="18790">MKQIALISDSHGKLDNLAIKHLADVDEIWHAGDIGGLPVVDQIQQIAPLRAVYGNIDDHQVRATTKEFQIFEVEGIKVVMTHIGGYPKRYYKGIGPLLTKEKPNLFISGHSHILKVIPDTSKGLLHMNPGAIGKHGFHKIRTLLKFDIDNGEIKNLRVIELGPRGKLVE</sequence>
<keyword evidence="2" id="KW-1185">Reference proteome</keyword>
<dbReference type="Proteomes" id="UP000826212">
    <property type="component" value="Chromosome"/>
</dbReference>
<proteinExistence type="predicted"/>
<organism evidence="1 2">
    <name type="scientific">Halosquirtibacter laminarini</name>
    <dbReference type="NCBI Taxonomy" id="3374600"/>
    <lineage>
        <taxon>Bacteria</taxon>
        <taxon>Pseudomonadati</taxon>
        <taxon>Bacteroidota</taxon>
        <taxon>Bacteroidia</taxon>
        <taxon>Marinilabiliales</taxon>
        <taxon>Prolixibacteraceae</taxon>
        <taxon>Halosquirtibacter</taxon>
    </lineage>
</organism>
<reference evidence="1" key="1">
    <citation type="submission" date="2021-08" db="EMBL/GenBank/DDBJ databases">
        <title>Novel anaerobic bacterium isolated from sea squirt in East Sea, Republic of Korea.</title>
        <authorList>
            <person name="Nguyen T.H."/>
            <person name="Li Z."/>
            <person name="Lee Y.-J."/>
            <person name="Ko J."/>
            <person name="Kim S.-G."/>
        </authorList>
    </citation>
    <scope>NUCLEOTIDE SEQUENCE</scope>
    <source>
        <strain evidence="1">KCTC 25031</strain>
    </source>
</reference>
<accession>A0AC61NQ33</accession>
<dbReference type="EMBL" id="CP081303">
    <property type="protein sequence ID" value="QZE15754.1"/>
    <property type="molecule type" value="Genomic_DNA"/>
</dbReference>
<gene>
    <name evidence="1" type="ORF">K4L44_07945</name>
</gene>
<name>A0AC61NQ33_9BACT</name>